<evidence type="ECO:0000256" key="2">
    <source>
        <dbReference type="ARBA" id="ARBA00023125"/>
    </source>
</evidence>
<comment type="caution">
    <text evidence="5">The sequence shown here is derived from an EMBL/GenBank/DDBJ whole genome shotgun (WGS) entry which is preliminary data.</text>
</comment>
<dbReference type="InterPro" id="IPR011711">
    <property type="entry name" value="GntR_C"/>
</dbReference>
<dbReference type="Pfam" id="PF00392">
    <property type="entry name" value="GntR"/>
    <property type="match status" value="1"/>
</dbReference>
<dbReference type="Gene3D" id="1.20.120.530">
    <property type="entry name" value="GntR ligand-binding domain-like"/>
    <property type="match status" value="1"/>
</dbReference>
<evidence type="ECO:0000313" key="5">
    <source>
        <dbReference type="EMBL" id="RCX17532.1"/>
    </source>
</evidence>
<keyword evidence="1" id="KW-0805">Transcription regulation</keyword>
<dbReference type="Pfam" id="PF07729">
    <property type="entry name" value="FCD"/>
    <property type="match status" value="1"/>
</dbReference>
<dbReference type="CDD" id="cd07377">
    <property type="entry name" value="WHTH_GntR"/>
    <property type="match status" value="1"/>
</dbReference>
<dbReference type="Gene3D" id="1.10.10.10">
    <property type="entry name" value="Winged helix-like DNA-binding domain superfamily/Winged helix DNA-binding domain"/>
    <property type="match status" value="1"/>
</dbReference>
<protein>
    <submittedName>
        <fullName evidence="5">GntR family transcriptional regulator</fullName>
    </submittedName>
</protein>
<evidence type="ECO:0000256" key="1">
    <source>
        <dbReference type="ARBA" id="ARBA00023015"/>
    </source>
</evidence>
<reference evidence="5 6" key="1">
    <citation type="submission" date="2018-07" db="EMBL/GenBank/DDBJ databases">
        <title>Genomic Encyclopedia of Type Strains, Phase IV (KMG-IV): sequencing the most valuable type-strain genomes for metagenomic binning, comparative biology and taxonomic classification.</title>
        <authorList>
            <person name="Goeker M."/>
        </authorList>
    </citation>
    <scope>NUCLEOTIDE SEQUENCE [LARGE SCALE GENOMIC DNA]</scope>
    <source>
        <strain evidence="5 6">DSM 27016</strain>
    </source>
</reference>
<dbReference type="SMART" id="SM00345">
    <property type="entry name" value="HTH_GNTR"/>
    <property type="match status" value="1"/>
</dbReference>
<dbReference type="InterPro" id="IPR036390">
    <property type="entry name" value="WH_DNA-bd_sf"/>
</dbReference>
<dbReference type="PANTHER" id="PTHR43537:SF5">
    <property type="entry name" value="UXU OPERON TRANSCRIPTIONAL REGULATOR"/>
    <property type="match status" value="1"/>
</dbReference>
<keyword evidence="6" id="KW-1185">Reference proteome</keyword>
<dbReference type="SUPFAM" id="SSF48008">
    <property type="entry name" value="GntR ligand-binding domain-like"/>
    <property type="match status" value="1"/>
</dbReference>
<dbReference type="OrthoDB" id="9799482at2"/>
<evidence type="ECO:0000313" key="6">
    <source>
        <dbReference type="Proteomes" id="UP000253034"/>
    </source>
</evidence>
<dbReference type="GO" id="GO:0003677">
    <property type="term" value="F:DNA binding"/>
    <property type="evidence" value="ECO:0007669"/>
    <property type="project" value="UniProtKB-KW"/>
</dbReference>
<dbReference type="SUPFAM" id="SSF46785">
    <property type="entry name" value="Winged helix' DNA-binding domain"/>
    <property type="match status" value="1"/>
</dbReference>
<dbReference type="SMART" id="SM00895">
    <property type="entry name" value="FCD"/>
    <property type="match status" value="1"/>
</dbReference>
<organism evidence="5 6">
    <name type="scientific">Anaerobacterium chartisolvens</name>
    <dbReference type="NCBI Taxonomy" id="1297424"/>
    <lineage>
        <taxon>Bacteria</taxon>
        <taxon>Bacillati</taxon>
        <taxon>Bacillota</taxon>
        <taxon>Clostridia</taxon>
        <taxon>Eubacteriales</taxon>
        <taxon>Oscillospiraceae</taxon>
        <taxon>Anaerobacterium</taxon>
    </lineage>
</organism>
<name>A0A369B7M9_9FIRM</name>
<evidence type="ECO:0000259" key="4">
    <source>
        <dbReference type="PROSITE" id="PS50949"/>
    </source>
</evidence>
<dbReference type="EMBL" id="QPJT01000007">
    <property type="protein sequence ID" value="RCX17532.1"/>
    <property type="molecule type" value="Genomic_DNA"/>
</dbReference>
<dbReference type="AlphaFoldDB" id="A0A369B7M9"/>
<dbReference type="RefSeq" id="WP_114297249.1">
    <property type="nucleotide sequence ID" value="NZ_QPJT01000007.1"/>
</dbReference>
<dbReference type="Proteomes" id="UP000253034">
    <property type="component" value="Unassembled WGS sequence"/>
</dbReference>
<keyword evidence="2" id="KW-0238">DNA-binding</keyword>
<feature type="domain" description="HTH gntR-type" evidence="4">
    <location>
        <begin position="9"/>
        <end position="77"/>
    </location>
</feature>
<dbReference type="GO" id="GO:0003700">
    <property type="term" value="F:DNA-binding transcription factor activity"/>
    <property type="evidence" value="ECO:0007669"/>
    <property type="project" value="InterPro"/>
</dbReference>
<gene>
    <name evidence="5" type="ORF">DFR58_10778</name>
</gene>
<sequence>MGLKPIDNKSVSQRVLEQIKDHIISGEWGPGTKIPGEMELVELFGVSRISVRGAIHQLVGMGILSIKRGEGTFVSEVFPKDYFNALLPVLVINKADLLEILEFREMMESESARAAAKRFELGDIDRMKKAMEDMHKAEGDCSEFADEDVNFHTAVALATHNTVIIKVNAIIHDMIKNAMHEIVTLTGFQGGLYYHKKILEAIIAKDEESAAKLMREHIRTTIDKVKEIKCEP</sequence>
<proteinExistence type="predicted"/>
<dbReference type="InterPro" id="IPR036388">
    <property type="entry name" value="WH-like_DNA-bd_sf"/>
</dbReference>
<accession>A0A369B7M9</accession>
<evidence type="ECO:0000256" key="3">
    <source>
        <dbReference type="ARBA" id="ARBA00023163"/>
    </source>
</evidence>
<dbReference type="PROSITE" id="PS50949">
    <property type="entry name" value="HTH_GNTR"/>
    <property type="match status" value="1"/>
</dbReference>
<dbReference type="PANTHER" id="PTHR43537">
    <property type="entry name" value="TRANSCRIPTIONAL REGULATOR, GNTR FAMILY"/>
    <property type="match status" value="1"/>
</dbReference>
<dbReference type="InterPro" id="IPR008920">
    <property type="entry name" value="TF_FadR/GntR_C"/>
</dbReference>
<dbReference type="PRINTS" id="PR00035">
    <property type="entry name" value="HTHGNTR"/>
</dbReference>
<keyword evidence="3" id="KW-0804">Transcription</keyword>
<dbReference type="InterPro" id="IPR000524">
    <property type="entry name" value="Tscrpt_reg_HTH_GntR"/>
</dbReference>